<dbReference type="EMBL" id="JAWDGP010007329">
    <property type="protein sequence ID" value="KAK3725613.1"/>
    <property type="molecule type" value="Genomic_DNA"/>
</dbReference>
<proteinExistence type="predicted"/>
<gene>
    <name evidence="1" type="ORF">RRG08_043030</name>
</gene>
<keyword evidence="2" id="KW-1185">Reference proteome</keyword>
<evidence type="ECO:0000313" key="2">
    <source>
        <dbReference type="Proteomes" id="UP001283361"/>
    </source>
</evidence>
<dbReference type="Proteomes" id="UP001283361">
    <property type="component" value="Unassembled WGS sequence"/>
</dbReference>
<evidence type="ECO:0000313" key="1">
    <source>
        <dbReference type="EMBL" id="KAK3725613.1"/>
    </source>
</evidence>
<protein>
    <submittedName>
        <fullName evidence="1">Uncharacterized protein</fullName>
    </submittedName>
</protein>
<sequence length="123" mass="14157">MKEEKEKEIETQAVSHALKTFYALVHFSIPLKGIRWPGIISRDKYTHLPEVCRNSQSQTRRPSSVIVGVHADPKGVNLHMGPEDVPQSELHWKDSYWTSTRVYEKTVRVFSPEVEIAGMGQRR</sequence>
<comment type="caution">
    <text evidence="1">The sequence shown here is derived from an EMBL/GenBank/DDBJ whole genome shotgun (WGS) entry which is preliminary data.</text>
</comment>
<name>A0AAE0XYG2_9GAST</name>
<dbReference type="AlphaFoldDB" id="A0AAE0XYG2"/>
<accession>A0AAE0XYG2</accession>
<organism evidence="1 2">
    <name type="scientific">Elysia crispata</name>
    <name type="common">lettuce slug</name>
    <dbReference type="NCBI Taxonomy" id="231223"/>
    <lineage>
        <taxon>Eukaryota</taxon>
        <taxon>Metazoa</taxon>
        <taxon>Spiralia</taxon>
        <taxon>Lophotrochozoa</taxon>
        <taxon>Mollusca</taxon>
        <taxon>Gastropoda</taxon>
        <taxon>Heterobranchia</taxon>
        <taxon>Euthyneura</taxon>
        <taxon>Panpulmonata</taxon>
        <taxon>Sacoglossa</taxon>
        <taxon>Placobranchoidea</taxon>
        <taxon>Plakobranchidae</taxon>
        <taxon>Elysia</taxon>
    </lineage>
</organism>
<reference evidence="1" key="1">
    <citation type="journal article" date="2023" name="G3 (Bethesda)">
        <title>A reference genome for the long-term kleptoplast-retaining sea slug Elysia crispata morphotype clarki.</title>
        <authorList>
            <person name="Eastman K.E."/>
            <person name="Pendleton A.L."/>
            <person name="Shaikh M.A."/>
            <person name="Suttiyut T."/>
            <person name="Ogas R."/>
            <person name="Tomko P."/>
            <person name="Gavelis G."/>
            <person name="Widhalm J.R."/>
            <person name="Wisecaver J.H."/>
        </authorList>
    </citation>
    <scope>NUCLEOTIDE SEQUENCE</scope>
    <source>
        <strain evidence="1">ECLA1</strain>
    </source>
</reference>